<dbReference type="OrthoDB" id="1712951at2759"/>
<dbReference type="RefSeq" id="XP_021864370.1">
    <property type="nucleotide sequence ID" value="XM_022008678.1"/>
</dbReference>
<gene>
    <name evidence="2" type="primary">LOC110803189</name>
</gene>
<proteinExistence type="predicted"/>
<evidence type="ECO:0000313" key="1">
    <source>
        <dbReference type="Proteomes" id="UP000813463"/>
    </source>
</evidence>
<name>A0A9R0KAD7_SPIOL</name>
<organism evidence="1 2">
    <name type="scientific">Spinacia oleracea</name>
    <name type="common">Spinach</name>
    <dbReference type="NCBI Taxonomy" id="3562"/>
    <lineage>
        <taxon>Eukaryota</taxon>
        <taxon>Viridiplantae</taxon>
        <taxon>Streptophyta</taxon>
        <taxon>Embryophyta</taxon>
        <taxon>Tracheophyta</taxon>
        <taxon>Spermatophyta</taxon>
        <taxon>Magnoliopsida</taxon>
        <taxon>eudicotyledons</taxon>
        <taxon>Gunneridae</taxon>
        <taxon>Pentapetalae</taxon>
        <taxon>Caryophyllales</taxon>
        <taxon>Chenopodiaceae</taxon>
        <taxon>Chenopodioideae</taxon>
        <taxon>Anserineae</taxon>
        <taxon>Spinacia</taxon>
    </lineage>
</organism>
<keyword evidence="1" id="KW-1185">Reference proteome</keyword>
<dbReference type="GeneID" id="110803189"/>
<dbReference type="Gene3D" id="3.30.70.270">
    <property type="match status" value="2"/>
</dbReference>
<dbReference type="InterPro" id="IPR043502">
    <property type="entry name" value="DNA/RNA_pol_sf"/>
</dbReference>
<dbReference type="KEGG" id="soe:110803189"/>
<dbReference type="AlphaFoldDB" id="A0A9R0KAD7"/>
<protein>
    <submittedName>
        <fullName evidence="2">Uncharacterized mitochondrial protein AtMg00860-like</fullName>
    </submittedName>
</protein>
<dbReference type="InterPro" id="IPR043128">
    <property type="entry name" value="Rev_trsase/Diguanyl_cyclase"/>
</dbReference>
<dbReference type="SUPFAM" id="SSF56672">
    <property type="entry name" value="DNA/RNA polymerases"/>
    <property type="match status" value="1"/>
</dbReference>
<evidence type="ECO:0000313" key="2">
    <source>
        <dbReference type="RefSeq" id="XP_021864370.1"/>
    </source>
</evidence>
<reference evidence="2" key="2">
    <citation type="submission" date="2025-08" db="UniProtKB">
        <authorList>
            <consortium name="RefSeq"/>
        </authorList>
    </citation>
    <scope>IDENTIFICATION</scope>
    <source>
        <tissue evidence="2">Leaf</tissue>
    </source>
</reference>
<dbReference type="InterPro" id="IPR050951">
    <property type="entry name" value="Retrovirus_Pol_polyprotein"/>
</dbReference>
<sequence length="115" mass="12837">MKLNPKKCVFGVKSGKFLGFLVSERGIDANPEKVEAILNLPEPKNVRDIQRLTGKMAALTRFISKSADKSLPFFQLLKGNKTFQWGPEQEKAFAEVKNHLKSLPTIARPEVGDVL</sequence>
<accession>A0A9R0KAD7</accession>
<reference evidence="1" key="1">
    <citation type="journal article" date="2021" name="Nat. Commun.">
        <title>Genomic analyses provide insights into spinach domestication and the genetic basis of agronomic traits.</title>
        <authorList>
            <person name="Cai X."/>
            <person name="Sun X."/>
            <person name="Xu C."/>
            <person name="Sun H."/>
            <person name="Wang X."/>
            <person name="Ge C."/>
            <person name="Zhang Z."/>
            <person name="Wang Q."/>
            <person name="Fei Z."/>
            <person name="Jiao C."/>
            <person name="Wang Q."/>
        </authorList>
    </citation>
    <scope>NUCLEOTIDE SEQUENCE [LARGE SCALE GENOMIC DNA]</scope>
    <source>
        <strain evidence="1">cv. Varoflay</strain>
    </source>
</reference>
<dbReference type="PANTHER" id="PTHR37984">
    <property type="entry name" value="PROTEIN CBG26694"/>
    <property type="match status" value="1"/>
</dbReference>
<dbReference type="PANTHER" id="PTHR37984:SF5">
    <property type="entry name" value="PROTEIN NYNRIN-LIKE"/>
    <property type="match status" value="1"/>
</dbReference>
<dbReference type="Proteomes" id="UP000813463">
    <property type="component" value="Chromosome 2"/>
</dbReference>